<organism evidence="1 2">
    <name type="scientific">Fibrisoma montanum</name>
    <dbReference type="NCBI Taxonomy" id="2305895"/>
    <lineage>
        <taxon>Bacteria</taxon>
        <taxon>Pseudomonadati</taxon>
        <taxon>Bacteroidota</taxon>
        <taxon>Cytophagia</taxon>
        <taxon>Cytophagales</taxon>
        <taxon>Spirosomataceae</taxon>
        <taxon>Fibrisoma</taxon>
    </lineage>
</organism>
<dbReference type="EMBL" id="QXED01000001">
    <property type="protein sequence ID" value="RIV27390.1"/>
    <property type="molecule type" value="Genomic_DNA"/>
</dbReference>
<dbReference type="PROSITE" id="PS51257">
    <property type="entry name" value="PROKAR_LIPOPROTEIN"/>
    <property type="match status" value="1"/>
</dbReference>
<sequence>MTMKRIAGLLLFAAGVLFLMACDSLRQEINPDRLTTEPQKLVVSCFIAPGDTAVVVRVSRSQSVVGTTTPASSTVANALVTFSDGTQSVTLRVRDSQTYMYGILLSGFSEYWAKTSVMPIRAGQTYRLRVEAPGSPAVEAECTVPGPVALSSFTVDSAVINNFGFTSTEYYVRLRWTDPAGQANFYRVAGSNEYSFTTRYTQPNRPPRDTTIRQIGQISFGNNLTVNDAGRDGQDMISGRGQLVASSSFVTGQRQSVRPAGRVAVYLLNVDENYYRYHDAVERQAGTDGNPFAEPVPIPTNIRGGLGCFGAYNRSSLTMELK</sequence>
<dbReference type="Proteomes" id="UP000283523">
    <property type="component" value="Unassembled WGS sequence"/>
</dbReference>
<evidence type="ECO:0000313" key="1">
    <source>
        <dbReference type="EMBL" id="RIV27390.1"/>
    </source>
</evidence>
<accession>A0A418MIZ3</accession>
<dbReference type="Pfam" id="PF14054">
    <property type="entry name" value="DUF4249"/>
    <property type="match status" value="1"/>
</dbReference>
<gene>
    <name evidence="1" type="ORF">DYU11_03525</name>
</gene>
<proteinExistence type="predicted"/>
<evidence type="ECO:0000313" key="2">
    <source>
        <dbReference type="Proteomes" id="UP000283523"/>
    </source>
</evidence>
<protein>
    <submittedName>
        <fullName evidence="1">DUF4249 domain-containing protein</fullName>
    </submittedName>
</protein>
<name>A0A418MIZ3_9BACT</name>
<comment type="caution">
    <text evidence="1">The sequence shown here is derived from an EMBL/GenBank/DDBJ whole genome shotgun (WGS) entry which is preliminary data.</text>
</comment>
<dbReference type="InterPro" id="IPR025345">
    <property type="entry name" value="DUF4249"/>
</dbReference>
<keyword evidence="2" id="KW-1185">Reference proteome</keyword>
<reference evidence="1 2" key="1">
    <citation type="submission" date="2018-08" db="EMBL/GenBank/DDBJ databases">
        <title>Fibrisoma montanum sp. nov., isolated from Danxia mountain soil.</title>
        <authorList>
            <person name="Huang Y."/>
        </authorList>
    </citation>
    <scope>NUCLEOTIDE SEQUENCE [LARGE SCALE GENOMIC DNA]</scope>
    <source>
        <strain evidence="1 2">HYT19</strain>
    </source>
</reference>
<dbReference type="AlphaFoldDB" id="A0A418MIZ3"/>